<comment type="caution">
    <text evidence="1">The sequence shown here is derived from an EMBL/GenBank/DDBJ whole genome shotgun (WGS) entry which is preliminary data.</text>
</comment>
<reference evidence="1" key="1">
    <citation type="journal article" date="2015" name="Nature">
        <title>Complex archaea that bridge the gap between prokaryotes and eukaryotes.</title>
        <authorList>
            <person name="Spang A."/>
            <person name="Saw J.H."/>
            <person name="Jorgensen S.L."/>
            <person name="Zaremba-Niedzwiedzka K."/>
            <person name="Martijn J."/>
            <person name="Lind A.E."/>
            <person name="van Eijk R."/>
            <person name="Schleper C."/>
            <person name="Guy L."/>
            <person name="Ettema T.J."/>
        </authorList>
    </citation>
    <scope>NUCLEOTIDE SEQUENCE</scope>
</reference>
<accession>A0A0F8VXR1</accession>
<dbReference type="EMBL" id="LAZR01068709">
    <property type="protein sequence ID" value="KKK49132.1"/>
    <property type="molecule type" value="Genomic_DNA"/>
</dbReference>
<dbReference type="AlphaFoldDB" id="A0A0F8VXR1"/>
<gene>
    <name evidence="1" type="ORF">LCGC14_3138170</name>
</gene>
<proteinExistence type="predicted"/>
<feature type="non-terminal residue" evidence="1">
    <location>
        <position position="1"/>
    </location>
</feature>
<protein>
    <submittedName>
        <fullName evidence="1">Uncharacterized protein</fullName>
    </submittedName>
</protein>
<name>A0A0F8VXR1_9ZZZZ</name>
<evidence type="ECO:0000313" key="1">
    <source>
        <dbReference type="EMBL" id="KKK49132.1"/>
    </source>
</evidence>
<sequence length="269" mass="29450">HFVLMEATVDNQTPKASIAFQLVAADQSVEDTFQEIQLIGEQVPSIGEGSISIDHNSGAVDNYRVTANGTPLADVEIRAFVKSDYDAGRKSNRYVVGQTRTLTNGRWATVIRLDPAAYTLEFSKTGAFQTATADITVTGIMSVMSFEAMSFGSVEMQPEPSLPAPASAPEAVVMSVNPENTVYVDHNFEQKDNMRLVSGGQPIKGADIRIYRKTDYDLGRLDEKYVVQRTASRADGRWAKPLQIATGEKCVVHFSKKGAFKSHIKVIKV</sequence>
<organism evidence="1">
    <name type="scientific">marine sediment metagenome</name>
    <dbReference type="NCBI Taxonomy" id="412755"/>
    <lineage>
        <taxon>unclassified sequences</taxon>
        <taxon>metagenomes</taxon>
        <taxon>ecological metagenomes</taxon>
    </lineage>
</organism>